<name>A0ACC3K9Q7_EUCGR</name>
<dbReference type="Proteomes" id="UP000030711">
    <property type="component" value="Chromosome 7"/>
</dbReference>
<protein>
    <submittedName>
        <fullName evidence="1">Uncharacterized protein</fullName>
    </submittedName>
</protein>
<keyword evidence="2" id="KW-1185">Reference proteome</keyword>
<evidence type="ECO:0000313" key="2">
    <source>
        <dbReference type="Proteomes" id="UP000030711"/>
    </source>
</evidence>
<dbReference type="EMBL" id="CM064441">
    <property type="protein sequence ID" value="KAK3422759.1"/>
    <property type="molecule type" value="Genomic_DNA"/>
</dbReference>
<evidence type="ECO:0000313" key="1">
    <source>
        <dbReference type="EMBL" id="KAK3422759.1"/>
    </source>
</evidence>
<reference evidence="1 2" key="1">
    <citation type="journal article" date="2014" name="Nature">
        <title>The genome of Eucalyptus grandis.</title>
        <authorList>
            <person name="Myburg A.A."/>
            <person name="Grattapaglia D."/>
            <person name="Tuskan G.A."/>
            <person name="Hellsten U."/>
            <person name="Hayes R.D."/>
            <person name="Grimwood J."/>
            <person name="Jenkins J."/>
            <person name="Lindquist E."/>
            <person name="Tice H."/>
            <person name="Bauer D."/>
            <person name="Goodstein D.M."/>
            <person name="Dubchak I."/>
            <person name="Poliakov A."/>
            <person name="Mizrachi E."/>
            <person name="Kullan A.R."/>
            <person name="Hussey S.G."/>
            <person name="Pinard D."/>
            <person name="van der Merwe K."/>
            <person name="Singh P."/>
            <person name="van Jaarsveld I."/>
            <person name="Silva-Junior O.B."/>
            <person name="Togawa R.C."/>
            <person name="Pappas M.R."/>
            <person name="Faria D.A."/>
            <person name="Sansaloni C.P."/>
            <person name="Petroli C.D."/>
            <person name="Yang X."/>
            <person name="Ranjan P."/>
            <person name="Tschaplinski T.J."/>
            <person name="Ye C.Y."/>
            <person name="Li T."/>
            <person name="Sterck L."/>
            <person name="Vanneste K."/>
            <person name="Murat F."/>
            <person name="Soler M."/>
            <person name="Clemente H.S."/>
            <person name="Saidi N."/>
            <person name="Cassan-Wang H."/>
            <person name="Dunand C."/>
            <person name="Hefer C.A."/>
            <person name="Bornberg-Bauer E."/>
            <person name="Kersting A.R."/>
            <person name="Vining K."/>
            <person name="Amarasinghe V."/>
            <person name="Ranik M."/>
            <person name="Naithani S."/>
            <person name="Elser J."/>
            <person name="Boyd A.E."/>
            <person name="Liston A."/>
            <person name="Spatafora J.W."/>
            <person name="Dharmwardhana P."/>
            <person name="Raja R."/>
            <person name="Sullivan C."/>
            <person name="Romanel E."/>
            <person name="Alves-Ferreira M."/>
            <person name="Kulheim C."/>
            <person name="Foley W."/>
            <person name="Carocha V."/>
            <person name="Paiva J."/>
            <person name="Kudrna D."/>
            <person name="Brommonschenkel S.H."/>
            <person name="Pasquali G."/>
            <person name="Byrne M."/>
            <person name="Rigault P."/>
            <person name="Tibbits J."/>
            <person name="Spokevicius A."/>
            <person name="Jones R.C."/>
            <person name="Steane D.A."/>
            <person name="Vaillancourt R.E."/>
            <person name="Potts B.M."/>
            <person name="Joubert F."/>
            <person name="Barry K."/>
            <person name="Pappas G.J."/>
            <person name="Strauss S.H."/>
            <person name="Jaiswal P."/>
            <person name="Grima-Pettenati J."/>
            <person name="Salse J."/>
            <person name="Van de Peer Y."/>
            <person name="Rokhsar D.S."/>
            <person name="Schmutz J."/>
        </authorList>
    </citation>
    <scope>NUCLEOTIDE SEQUENCE [LARGE SCALE GENOMIC DNA]</scope>
    <source>
        <strain evidence="2">cv. BRASUZ1</strain>
        <tissue evidence="1">Leaf extractions</tissue>
    </source>
</reference>
<comment type="caution">
    <text evidence="1">The sequence shown here is derived from an EMBL/GenBank/DDBJ whole genome shotgun (WGS) entry which is preliminary data.</text>
</comment>
<sequence>MFISVKLLHSEGDTCTYLNSRGEDYVKPMHPDHAFHKTSMGKIWMEIGLLSARGLKQPSLLKLQWFAVGWIDPKNKYRTNIDRSGSANPIWKTKFATLVDVSNLEFQDLALHVEVYSREPIFLRERLQGTATIVLREFLAKHAKNSDVSRATIEEVGSYQLRKGNSSTPQGFIDISVCISEEGAGSRNQIGNGGLMLTDHGNNITLAPEDTSAQAFPTRLPIVRQSRENNPQTNVPVYHSTPIQGNYHNPPREKGEKRGGAPPPPPPPPPSSNVGFIPTFFPRTENLPRVHMNMAPSGAEGGQGRGPGFAMGLGAGALAAGAAIFGEDFMSGVDAPRGLQDASLTVSMDPPF</sequence>
<organism evidence="1 2">
    <name type="scientific">Eucalyptus grandis</name>
    <name type="common">Flooded gum</name>
    <dbReference type="NCBI Taxonomy" id="71139"/>
    <lineage>
        <taxon>Eukaryota</taxon>
        <taxon>Viridiplantae</taxon>
        <taxon>Streptophyta</taxon>
        <taxon>Embryophyta</taxon>
        <taxon>Tracheophyta</taxon>
        <taxon>Spermatophyta</taxon>
        <taxon>Magnoliopsida</taxon>
        <taxon>eudicotyledons</taxon>
        <taxon>Gunneridae</taxon>
        <taxon>Pentapetalae</taxon>
        <taxon>rosids</taxon>
        <taxon>malvids</taxon>
        <taxon>Myrtales</taxon>
        <taxon>Myrtaceae</taxon>
        <taxon>Myrtoideae</taxon>
        <taxon>Eucalypteae</taxon>
        <taxon>Eucalyptus</taxon>
    </lineage>
</organism>
<proteinExistence type="predicted"/>
<gene>
    <name evidence="1" type="ORF">EUGRSUZ_G03171</name>
</gene>
<accession>A0ACC3K9Q7</accession>